<feature type="region of interest" description="Disordered" evidence="1">
    <location>
        <begin position="68"/>
        <end position="96"/>
    </location>
</feature>
<proteinExistence type="predicted"/>
<reference evidence="2 3" key="2">
    <citation type="submission" date="2017-09" db="EMBL/GenBank/DDBJ databases">
        <title>Extensive intraspecific genome diversity in a model arbuscular mycorrhizal fungus.</title>
        <authorList>
            <person name="Chen E.C."/>
            <person name="Morin E."/>
            <person name="Beaudet D."/>
            <person name="Noel J."/>
            <person name="Ndikumana S."/>
            <person name="Charron P."/>
            <person name="St-Onge C."/>
            <person name="Giorgi J."/>
            <person name="Grigoriev I.V."/>
            <person name="Roux C."/>
            <person name="Martin F.M."/>
            <person name="Corradi N."/>
        </authorList>
    </citation>
    <scope>NUCLEOTIDE SEQUENCE [LARGE SCALE GENOMIC DNA]</scope>
    <source>
        <strain evidence="2 3">A5</strain>
    </source>
</reference>
<comment type="caution">
    <text evidence="2">The sequence shown here is derived from an EMBL/GenBank/DDBJ whole genome shotgun (WGS) entry which is preliminary data.</text>
</comment>
<dbReference type="AlphaFoldDB" id="A0A2N0NPN7"/>
<dbReference type="VEuPathDB" id="FungiDB:RhiirA1_458658"/>
<dbReference type="Proteomes" id="UP000232722">
    <property type="component" value="Unassembled WGS sequence"/>
</dbReference>
<evidence type="ECO:0000313" key="2">
    <source>
        <dbReference type="EMBL" id="PKB96534.1"/>
    </source>
</evidence>
<gene>
    <name evidence="2" type="ORF">RhiirA5_434670</name>
</gene>
<evidence type="ECO:0000256" key="1">
    <source>
        <dbReference type="SAM" id="MobiDB-lite"/>
    </source>
</evidence>
<protein>
    <submittedName>
        <fullName evidence="2">Uncharacterized protein</fullName>
    </submittedName>
</protein>
<dbReference type="EMBL" id="LLXJ01003817">
    <property type="protein sequence ID" value="PKB96534.1"/>
    <property type="molecule type" value="Genomic_DNA"/>
</dbReference>
<sequence>MEDRIKQLENQVAMLTNKITQLENDQKQTASTFTVLKTNHNTMEQNILAINSRQDRYDDITKKKYHLHFNKQKRSSADDSETNPAMNEDMSCHDQGTLTDNTVYEGIIEPDSDSRVHNIEASTFAFGSFNIFSGLSSHK</sequence>
<accession>A0A2N0NPN7</accession>
<reference evidence="2 3" key="1">
    <citation type="submission" date="2016-04" db="EMBL/GenBank/DDBJ databases">
        <title>Genome analyses suggest a sexual origin of heterokaryosis in a supposedly ancient asexual fungus.</title>
        <authorList>
            <person name="Ropars J."/>
            <person name="Sedzielewska K."/>
            <person name="Noel J."/>
            <person name="Charron P."/>
            <person name="Farinelli L."/>
            <person name="Marton T."/>
            <person name="Kruger M."/>
            <person name="Pelin A."/>
            <person name="Brachmann A."/>
            <person name="Corradi N."/>
        </authorList>
    </citation>
    <scope>NUCLEOTIDE SEQUENCE [LARGE SCALE GENOMIC DNA]</scope>
    <source>
        <strain evidence="2 3">A5</strain>
    </source>
</reference>
<organism evidence="2 3">
    <name type="scientific">Rhizophagus irregularis</name>
    <dbReference type="NCBI Taxonomy" id="588596"/>
    <lineage>
        <taxon>Eukaryota</taxon>
        <taxon>Fungi</taxon>
        <taxon>Fungi incertae sedis</taxon>
        <taxon>Mucoromycota</taxon>
        <taxon>Glomeromycotina</taxon>
        <taxon>Glomeromycetes</taxon>
        <taxon>Glomerales</taxon>
        <taxon>Glomeraceae</taxon>
        <taxon>Rhizophagus</taxon>
    </lineage>
</organism>
<evidence type="ECO:0000313" key="3">
    <source>
        <dbReference type="Proteomes" id="UP000232722"/>
    </source>
</evidence>
<name>A0A2N0NPN7_9GLOM</name>